<reference evidence="1 2" key="1">
    <citation type="submission" date="2018-09" db="EMBL/GenBank/DDBJ databases">
        <authorList>
            <person name="Zeman M."/>
            <person name="Pardy F."/>
        </authorList>
    </citation>
    <scope>NUCLEOTIDE SEQUENCE [LARGE SCALE GENOMIC DNA]</scope>
    <source>
        <strain evidence="1 2">CCM 8852</strain>
    </source>
</reference>
<keyword evidence="2" id="KW-1185">Reference proteome</keyword>
<dbReference type="OrthoDB" id="882159at2"/>
<accession>A0A418QKE0</accession>
<comment type="caution">
    <text evidence="1">The sequence shown here is derived from an EMBL/GenBank/DDBJ whole genome shotgun (WGS) entry which is preliminary data.</text>
</comment>
<reference evidence="1 2" key="2">
    <citation type="submission" date="2019-01" db="EMBL/GenBank/DDBJ databases">
        <title>Hymenobacter humicola sp. nov., isolated from soils in Antarctica.</title>
        <authorList>
            <person name="Sedlacek I."/>
            <person name="Holochova P."/>
            <person name="Kralova S."/>
            <person name="Pantucek R."/>
            <person name="Stankova E."/>
            <person name="Vrbovska V."/>
            <person name="Kristofova L."/>
            <person name="Svec P."/>
            <person name="Busse H.-J."/>
        </authorList>
    </citation>
    <scope>NUCLEOTIDE SEQUENCE [LARGE SCALE GENOMIC DNA]</scope>
    <source>
        <strain evidence="1 2">CCM 8852</strain>
    </source>
</reference>
<dbReference type="Proteomes" id="UP000284250">
    <property type="component" value="Unassembled WGS sequence"/>
</dbReference>
<dbReference type="InterPro" id="IPR013783">
    <property type="entry name" value="Ig-like_fold"/>
</dbReference>
<gene>
    <name evidence="1" type="ORF">D0T11_19995</name>
</gene>
<evidence type="ECO:0000313" key="2">
    <source>
        <dbReference type="Proteomes" id="UP000284250"/>
    </source>
</evidence>
<dbReference type="Gene3D" id="2.60.40.10">
    <property type="entry name" value="Immunoglobulins"/>
    <property type="match status" value="1"/>
</dbReference>
<sequence length="130" mass="14591">MVRSFTPVLLALLLLSALTYGAGFMLFRAQTQEGGVRLEWQAPSEQGVSSYDVYRQDAADTDFDQITSLSPTAQAQYRYFDETDHVLKGPVTYRLLVRTASGTRSYQTTPAPADDNPMVRSWGLIKVMFR</sequence>
<evidence type="ECO:0008006" key="3">
    <source>
        <dbReference type="Google" id="ProtNLM"/>
    </source>
</evidence>
<dbReference type="RefSeq" id="WP_119657588.1">
    <property type="nucleotide sequence ID" value="NZ_JBHUOI010000007.1"/>
</dbReference>
<dbReference type="AlphaFoldDB" id="A0A418QKE0"/>
<protein>
    <recommendedName>
        <fullName evidence="3">Fibronectin type III domain-containing protein</fullName>
    </recommendedName>
</protein>
<proteinExistence type="predicted"/>
<organism evidence="1 2">
    <name type="scientific">Hymenobacter rubripertinctus</name>
    <dbReference type="NCBI Taxonomy" id="2029981"/>
    <lineage>
        <taxon>Bacteria</taxon>
        <taxon>Pseudomonadati</taxon>
        <taxon>Bacteroidota</taxon>
        <taxon>Cytophagia</taxon>
        <taxon>Cytophagales</taxon>
        <taxon>Hymenobacteraceae</taxon>
        <taxon>Hymenobacter</taxon>
    </lineage>
</organism>
<dbReference type="EMBL" id="QYCN01000050">
    <property type="protein sequence ID" value="RIY05706.1"/>
    <property type="molecule type" value="Genomic_DNA"/>
</dbReference>
<evidence type="ECO:0000313" key="1">
    <source>
        <dbReference type="EMBL" id="RIY05706.1"/>
    </source>
</evidence>
<name>A0A418QKE0_9BACT</name>